<keyword evidence="2" id="KW-0456">Lyase</keyword>
<comment type="similarity">
    <text evidence="1">Belongs to the scytalone dehydratase family.</text>
</comment>
<protein>
    <submittedName>
        <fullName evidence="4">Scytalone dehydratase-domain-containing protein</fullName>
    </submittedName>
</protein>
<organism evidence="4 5">
    <name type="scientific">Dendryphion nanum</name>
    <dbReference type="NCBI Taxonomy" id="256645"/>
    <lineage>
        <taxon>Eukaryota</taxon>
        <taxon>Fungi</taxon>
        <taxon>Dikarya</taxon>
        <taxon>Ascomycota</taxon>
        <taxon>Pezizomycotina</taxon>
        <taxon>Dothideomycetes</taxon>
        <taxon>Pleosporomycetidae</taxon>
        <taxon>Pleosporales</taxon>
        <taxon>Torulaceae</taxon>
        <taxon>Dendryphion</taxon>
    </lineage>
</organism>
<sequence>MCPPIVILRPPGKWRMTSVSKVAQQLRTHFYLKLPAYLALSRITFEWADAYDRKEFSRLSATHAPETTLDYSGAFGQKPVTLSKDAFIKLSSGRNLLGGIVDCIHRIGGSKYDRTGPDSVTGCHQVRTEYKRYKLMDKQEVEAIG</sequence>
<dbReference type="AlphaFoldDB" id="A0A9P9EL19"/>
<keyword evidence="5" id="KW-1185">Reference proteome</keyword>
<evidence type="ECO:0000313" key="4">
    <source>
        <dbReference type="EMBL" id="KAH7139062.1"/>
    </source>
</evidence>
<dbReference type="InterPro" id="IPR032710">
    <property type="entry name" value="NTF2-like_dom_sf"/>
</dbReference>
<feature type="domain" description="Scytalone dehydratase-like" evidence="3">
    <location>
        <begin position="34"/>
        <end position="142"/>
    </location>
</feature>
<dbReference type="GO" id="GO:0016829">
    <property type="term" value="F:lyase activity"/>
    <property type="evidence" value="ECO:0007669"/>
    <property type="project" value="UniProtKB-KW"/>
</dbReference>
<reference evidence="4" key="1">
    <citation type="journal article" date="2021" name="Nat. Commun.">
        <title>Genetic determinants of endophytism in the Arabidopsis root mycobiome.</title>
        <authorList>
            <person name="Mesny F."/>
            <person name="Miyauchi S."/>
            <person name="Thiergart T."/>
            <person name="Pickel B."/>
            <person name="Atanasova L."/>
            <person name="Karlsson M."/>
            <person name="Huettel B."/>
            <person name="Barry K.W."/>
            <person name="Haridas S."/>
            <person name="Chen C."/>
            <person name="Bauer D."/>
            <person name="Andreopoulos W."/>
            <person name="Pangilinan J."/>
            <person name="LaButti K."/>
            <person name="Riley R."/>
            <person name="Lipzen A."/>
            <person name="Clum A."/>
            <person name="Drula E."/>
            <person name="Henrissat B."/>
            <person name="Kohler A."/>
            <person name="Grigoriev I.V."/>
            <person name="Martin F.M."/>
            <person name="Hacquard S."/>
        </authorList>
    </citation>
    <scope>NUCLEOTIDE SEQUENCE</scope>
    <source>
        <strain evidence="4">MPI-CAGE-CH-0243</strain>
    </source>
</reference>
<evidence type="ECO:0000313" key="5">
    <source>
        <dbReference type="Proteomes" id="UP000700596"/>
    </source>
</evidence>
<evidence type="ECO:0000259" key="3">
    <source>
        <dbReference type="Pfam" id="PF02982"/>
    </source>
</evidence>
<comment type="caution">
    <text evidence="4">The sequence shown here is derived from an EMBL/GenBank/DDBJ whole genome shotgun (WGS) entry which is preliminary data.</text>
</comment>
<accession>A0A9P9EL19</accession>
<dbReference type="OrthoDB" id="3728618at2759"/>
<proteinExistence type="inferred from homology"/>
<dbReference type="Gene3D" id="3.10.450.50">
    <property type="match status" value="1"/>
</dbReference>
<evidence type="ECO:0000256" key="2">
    <source>
        <dbReference type="ARBA" id="ARBA00023239"/>
    </source>
</evidence>
<gene>
    <name evidence="4" type="ORF">B0J11DRAFT_610493</name>
</gene>
<name>A0A9P9EL19_9PLEO</name>
<dbReference type="SUPFAM" id="SSF54427">
    <property type="entry name" value="NTF2-like"/>
    <property type="match status" value="1"/>
</dbReference>
<evidence type="ECO:0000256" key="1">
    <source>
        <dbReference type="ARBA" id="ARBA00008584"/>
    </source>
</evidence>
<dbReference type="InterPro" id="IPR049884">
    <property type="entry name" value="Scytalone_dh"/>
</dbReference>
<dbReference type="EMBL" id="JAGMWT010000001">
    <property type="protein sequence ID" value="KAH7139062.1"/>
    <property type="molecule type" value="Genomic_DNA"/>
</dbReference>
<dbReference type="Proteomes" id="UP000700596">
    <property type="component" value="Unassembled WGS sequence"/>
</dbReference>
<dbReference type="Pfam" id="PF02982">
    <property type="entry name" value="Scytalone_dh"/>
    <property type="match status" value="1"/>
</dbReference>